<reference evidence="1" key="2">
    <citation type="journal article" date="2015" name="Data Brief">
        <title>Shoot transcriptome of the giant reed, Arundo donax.</title>
        <authorList>
            <person name="Barrero R.A."/>
            <person name="Guerrero F.D."/>
            <person name="Moolhuijzen P."/>
            <person name="Goolsby J.A."/>
            <person name="Tidwell J."/>
            <person name="Bellgard S.E."/>
            <person name="Bellgard M.I."/>
        </authorList>
    </citation>
    <scope>NUCLEOTIDE SEQUENCE</scope>
    <source>
        <tissue evidence="1">Shoot tissue taken approximately 20 cm above the soil surface</tissue>
    </source>
</reference>
<name>A0A0A9HRA2_ARUDO</name>
<dbReference type="EMBL" id="GBRH01159522">
    <property type="protein sequence ID" value="JAE38374.1"/>
    <property type="molecule type" value="Transcribed_RNA"/>
</dbReference>
<reference evidence="1" key="1">
    <citation type="submission" date="2014-09" db="EMBL/GenBank/DDBJ databases">
        <authorList>
            <person name="Magalhaes I.L.F."/>
            <person name="Oliveira U."/>
            <person name="Santos F.R."/>
            <person name="Vidigal T.H.D.A."/>
            <person name="Brescovit A.D."/>
            <person name="Santos A.J."/>
        </authorList>
    </citation>
    <scope>NUCLEOTIDE SEQUENCE</scope>
    <source>
        <tissue evidence="1">Shoot tissue taken approximately 20 cm above the soil surface</tissue>
    </source>
</reference>
<organism evidence="1">
    <name type="scientific">Arundo donax</name>
    <name type="common">Giant reed</name>
    <name type="synonym">Donax arundinaceus</name>
    <dbReference type="NCBI Taxonomy" id="35708"/>
    <lineage>
        <taxon>Eukaryota</taxon>
        <taxon>Viridiplantae</taxon>
        <taxon>Streptophyta</taxon>
        <taxon>Embryophyta</taxon>
        <taxon>Tracheophyta</taxon>
        <taxon>Spermatophyta</taxon>
        <taxon>Magnoliopsida</taxon>
        <taxon>Liliopsida</taxon>
        <taxon>Poales</taxon>
        <taxon>Poaceae</taxon>
        <taxon>PACMAD clade</taxon>
        <taxon>Arundinoideae</taxon>
        <taxon>Arundineae</taxon>
        <taxon>Arundo</taxon>
    </lineage>
</organism>
<evidence type="ECO:0000313" key="1">
    <source>
        <dbReference type="EMBL" id="JAE38374.1"/>
    </source>
</evidence>
<protein>
    <submittedName>
        <fullName evidence="1">Uncharacterized protein</fullName>
    </submittedName>
</protein>
<proteinExistence type="predicted"/>
<sequence length="12" mass="1318">MKKKVASPDSVK</sequence>
<accession>A0A0A9HRA2</accession>